<protein>
    <submittedName>
        <fullName evidence="1">Uncharacterized protein</fullName>
    </submittedName>
</protein>
<accession>A0ACD5DEB2</accession>
<reference evidence="1" key="1">
    <citation type="submission" date="2024-08" db="EMBL/GenBank/DDBJ databases">
        <title>Lentilactobacillus sp. nov., isolated from tree bark.</title>
        <authorList>
            <person name="Phuengjayaem S."/>
            <person name="Tanasupawat S."/>
        </authorList>
    </citation>
    <scope>NUCLEOTIDE SEQUENCE</scope>
    <source>
        <strain evidence="1">SPB1-3</strain>
    </source>
</reference>
<proteinExistence type="predicted"/>
<keyword evidence="2" id="KW-1185">Reference proteome</keyword>
<dbReference type="EMBL" id="CP168151">
    <property type="protein sequence ID" value="XFD39556.1"/>
    <property type="molecule type" value="Genomic_DNA"/>
</dbReference>
<sequence length="69" mass="7626">MLNRDWMKSNVTYTFVGDGYEKGVKRSFSNLTRNVSAEQVVGFAGVLKELTGDRIIDATVTTTDHVGVE</sequence>
<name>A0ACD5DEB2_9LACO</name>
<evidence type="ECO:0000313" key="1">
    <source>
        <dbReference type="EMBL" id="XFD39556.1"/>
    </source>
</evidence>
<evidence type="ECO:0000313" key="2">
    <source>
        <dbReference type="Proteomes" id="UP001149860"/>
    </source>
</evidence>
<organism evidence="1 2">
    <name type="scientific">Lentilactobacillus terminaliae</name>
    <dbReference type="NCBI Taxonomy" id="3003483"/>
    <lineage>
        <taxon>Bacteria</taxon>
        <taxon>Bacillati</taxon>
        <taxon>Bacillota</taxon>
        <taxon>Bacilli</taxon>
        <taxon>Lactobacillales</taxon>
        <taxon>Lactobacillaceae</taxon>
        <taxon>Lentilactobacillus</taxon>
    </lineage>
</organism>
<dbReference type="Proteomes" id="UP001149860">
    <property type="component" value="Chromosome"/>
</dbReference>
<gene>
    <name evidence="1" type="ORF">O0236_009185</name>
</gene>